<dbReference type="RefSeq" id="WP_015048569.1">
    <property type="nucleotide sequence ID" value="NC_018868.3"/>
</dbReference>
<feature type="domain" description="NAD-dependent epimerase/dehydratase" evidence="1">
    <location>
        <begin position="3"/>
        <end position="223"/>
    </location>
</feature>
<dbReference type="Pfam" id="PF01370">
    <property type="entry name" value="Epimerase"/>
    <property type="match status" value="1"/>
</dbReference>
<gene>
    <name evidence="2" type="ordered locus">M5M_16430</name>
</gene>
<evidence type="ECO:0000259" key="1">
    <source>
        <dbReference type="Pfam" id="PF01370"/>
    </source>
</evidence>
<dbReference type="SUPFAM" id="SSF51735">
    <property type="entry name" value="NAD(P)-binding Rossmann-fold domains"/>
    <property type="match status" value="1"/>
</dbReference>
<reference evidence="2 3" key="1">
    <citation type="journal article" date="2013" name="Genome Announc.">
        <title>Complete genome sequence of Simiduia agarivorans SA1(T), a marine bacterium able to degrade a variety of polysaccharides.</title>
        <authorList>
            <person name="Lin S.Y."/>
            <person name="Shieh W.Y."/>
            <person name="Chen J.S."/>
            <person name="Tang S.L."/>
        </authorList>
    </citation>
    <scope>NUCLEOTIDE SEQUENCE [LARGE SCALE GENOMIC DNA]</scope>
    <source>
        <strain evidence="3">DSM 21679 / JCM 13881 / BCRC 17597 / SA1</strain>
    </source>
</reference>
<protein>
    <submittedName>
        <fullName evidence="2">NAD dependent epimerase/dehydratase</fullName>
    </submittedName>
</protein>
<dbReference type="AlphaFoldDB" id="K4KN12"/>
<evidence type="ECO:0000313" key="3">
    <source>
        <dbReference type="Proteomes" id="UP000000466"/>
    </source>
</evidence>
<keyword evidence="3" id="KW-1185">Reference proteome</keyword>
<dbReference type="InterPro" id="IPR001509">
    <property type="entry name" value="Epimerase_deHydtase"/>
</dbReference>
<dbReference type="EMBL" id="CP003746">
    <property type="protein sequence ID" value="AFV00417.1"/>
    <property type="molecule type" value="Genomic_DNA"/>
</dbReference>
<name>K4KN12_SIMAS</name>
<dbReference type="PANTHER" id="PTHR48079:SF6">
    <property type="entry name" value="NAD(P)-BINDING DOMAIN-CONTAINING PROTEIN-RELATED"/>
    <property type="match status" value="1"/>
</dbReference>
<organism evidence="2 3">
    <name type="scientific">Simiduia agarivorans (strain DSM 21679 / JCM 13881 / BCRC 17597 / SA1)</name>
    <dbReference type="NCBI Taxonomy" id="1117647"/>
    <lineage>
        <taxon>Bacteria</taxon>
        <taxon>Pseudomonadati</taxon>
        <taxon>Pseudomonadota</taxon>
        <taxon>Gammaproteobacteria</taxon>
        <taxon>Cellvibrionales</taxon>
        <taxon>Cellvibrionaceae</taxon>
        <taxon>Simiduia</taxon>
    </lineage>
</organism>
<dbReference type="GO" id="GO:0005737">
    <property type="term" value="C:cytoplasm"/>
    <property type="evidence" value="ECO:0007669"/>
    <property type="project" value="TreeGrafter"/>
</dbReference>
<sequence>MNILVTGGTGFVGRHIVWRLSAEGHQVTFTGRNERAAQQVLAHSPGNVTWLAIDHASPEAGKQIHQASQGHQAVVHTAGLSSPWGRYHDFYSANVESTEQVVSACESQGVQRLIHISTPSLYFRFADCLNIDEDSVLPPPVNHYAATKALAEARIRESRIPNTVLFRPRAIFGPWDNTLMPRLLRVIEKSAVPTPRQGRALVDLTYIDNLVDAVLLALHQPLPARSVTYNLSNGQPICISDLLNEISTQFDLTVRKRNLPWPVLYGIACCLEGLGKLTPDKEPLLTRYSAGVMAFSQTLCLDRIRADLNYQPRVSLHEGIARYATWYRDQLR</sequence>
<dbReference type="STRING" id="1117647.M5M_16430"/>
<dbReference type="KEGG" id="saga:M5M_16430"/>
<dbReference type="GO" id="GO:0004029">
    <property type="term" value="F:aldehyde dehydrogenase (NAD+) activity"/>
    <property type="evidence" value="ECO:0007669"/>
    <property type="project" value="TreeGrafter"/>
</dbReference>
<evidence type="ECO:0000313" key="2">
    <source>
        <dbReference type="EMBL" id="AFV00417.1"/>
    </source>
</evidence>
<dbReference type="HOGENOM" id="CLU_007383_6_1_6"/>
<dbReference type="OrthoDB" id="9795415at2"/>
<proteinExistence type="predicted"/>
<accession>K4KN12</accession>
<dbReference type="InterPro" id="IPR051783">
    <property type="entry name" value="NAD(P)-dependent_oxidoreduct"/>
</dbReference>
<dbReference type="Proteomes" id="UP000000466">
    <property type="component" value="Chromosome"/>
</dbReference>
<dbReference type="Gene3D" id="3.40.50.720">
    <property type="entry name" value="NAD(P)-binding Rossmann-like Domain"/>
    <property type="match status" value="1"/>
</dbReference>
<dbReference type="InterPro" id="IPR036291">
    <property type="entry name" value="NAD(P)-bd_dom_sf"/>
</dbReference>
<dbReference type="PANTHER" id="PTHR48079">
    <property type="entry name" value="PROTEIN YEEZ"/>
    <property type="match status" value="1"/>
</dbReference>
<dbReference type="eggNOG" id="COG0451">
    <property type="taxonomic scope" value="Bacteria"/>
</dbReference>